<dbReference type="PANTHER" id="PTHR12302:SF3">
    <property type="entry name" value="SERINE_THREONINE-PROTEIN KINASE 31"/>
    <property type="match status" value="1"/>
</dbReference>
<dbReference type="PROSITE" id="PS50830">
    <property type="entry name" value="TNASE_3"/>
    <property type="match status" value="1"/>
</dbReference>
<keyword evidence="2" id="KW-0255">Endonuclease</keyword>
<evidence type="ECO:0000256" key="2">
    <source>
        <dbReference type="ARBA" id="ARBA00022759"/>
    </source>
</evidence>
<evidence type="ECO:0000313" key="6">
    <source>
        <dbReference type="Proteomes" id="UP000037201"/>
    </source>
</evidence>
<comment type="caution">
    <text evidence="5">The sequence shown here is derived from an EMBL/GenBank/DDBJ whole genome shotgun (WGS) entry which is preliminary data.</text>
</comment>
<reference evidence="5 6" key="1">
    <citation type="submission" date="2015-09" db="EMBL/GenBank/DDBJ databases">
        <title>Genome analysis of Pseudomonas syringae pv. porri LMG.</title>
        <authorList>
            <person name="Rombouts S."/>
        </authorList>
    </citation>
    <scope>NUCLEOTIDE SEQUENCE [LARGE SCALE GENOMIC DNA]</scope>
    <source>
        <strain evidence="5 6">LMG 28496</strain>
    </source>
</reference>
<dbReference type="EMBL" id="JUEU01000152">
    <property type="protein sequence ID" value="KOP58847.1"/>
    <property type="molecule type" value="Genomic_DNA"/>
</dbReference>
<protein>
    <submittedName>
        <fullName evidence="5">Nuclease</fullName>
    </submittedName>
</protein>
<organism evidence="5 6">
    <name type="scientific">Pseudomonas coronafaciens pv. porri</name>
    <dbReference type="NCBI Taxonomy" id="83964"/>
    <lineage>
        <taxon>Bacteria</taxon>
        <taxon>Pseudomonadati</taxon>
        <taxon>Pseudomonadota</taxon>
        <taxon>Gammaproteobacteria</taxon>
        <taxon>Pseudomonadales</taxon>
        <taxon>Pseudomonadaceae</taxon>
        <taxon>Pseudomonas</taxon>
        <taxon>Pseudomonas coronafaciens</taxon>
    </lineage>
</organism>
<gene>
    <name evidence="5" type="ORF">OX90_13540</name>
</gene>
<proteinExistence type="predicted"/>
<feature type="domain" description="TNase-like" evidence="4">
    <location>
        <begin position="35"/>
        <end position="166"/>
    </location>
</feature>
<keyword evidence="6" id="KW-1185">Reference proteome</keyword>
<dbReference type="InterPro" id="IPR016071">
    <property type="entry name" value="Staphylococal_nuclease_OB-fold"/>
</dbReference>
<dbReference type="RefSeq" id="WP_053479836.1">
    <property type="nucleotide sequence ID" value="NZ_JTHM01000020.1"/>
</dbReference>
<dbReference type="SUPFAM" id="SSF50199">
    <property type="entry name" value="Staphylococcal nuclease"/>
    <property type="match status" value="1"/>
</dbReference>
<keyword evidence="1" id="KW-0540">Nuclease</keyword>
<dbReference type="InterPro" id="IPR035437">
    <property type="entry name" value="SNase_OB-fold_sf"/>
</dbReference>
<dbReference type="Proteomes" id="UP000037201">
    <property type="component" value="Unassembled WGS sequence"/>
</dbReference>
<evidence type="ECO:0000259" key="4">
    <source>
        <dbReference type="PROSITE" id="PS50830"/>
    </source>
</evidence>
<dbReference type="SMART" id="SM00318">
    <property type="entry name" value="SNc"/>
    <property type="match status" value="1"/>
</dbReference>
<accession>A0ABR5JN47</accession>
<dbReference type="Gene3D" id="2.40.50.90">
    <property type="match status" value="1"/>
</dbReference>
<evidence type="ECO:0000313" key="5">
    <source>
        <dbReference type="EMBL" id="KOP58847.1"/>
    </source>
</evidence>
<name>A0ABR5JN47_9PSED</name>
<dbReference type="Pfam" id="PF00565">
    <property type="entry name" value="SNase"/>
    <property type="match status" value="1"/>
</dbReference>
<evidence type="ECO:0000256" key="1">
    <source>
        <dbReference type="ARBA" id="ARBA00022722"/>
    </source>
</evidence>
<dbReference type="PANTHER" id="PTHR12302">
    <property type="entry name" value="EBNA2 BINDING PROTEIN P100"/>
    <property type="match status" value="1"/>
</dbReference>
<evidence type="ECO:0000256" key="3">
    <source>
        <dbReference type="ARBA" id="ARBA00022801"/>
    </source>
</evidence>
<keyword evidence="3" id="KW-0378">Hydrolase</keyword>
<sequence>MGLSRLLQKAPLVGAFFISAIWLSGAQAFCPAPASLPVAQVQRVIDGDTLRLTDGRNVRMIGLNTPETGKKGRSAEPFADAAKARLQALVDESDGRVSLRVGQQSKDHYGRTLANVYGRDGSNLEAQLLSEGLGYLVAVAPNVALVDCQQGVEQQARQARRGLWRNSPVQPSDRISSSGFALVSGKVRRVQRNGGGVWIELQGSLVLRVAPGQVPGFDRVKLESLKGRKVEARGWVVDRSRRGGLKAGQSRWMMTLTHPAMLSQPEE</sequence>